<feature type="transmembrane region" description="Helical" evidence="5">
    <location>
        <begin position="45"/>
        <end position="64"/>
    </location>
</feature>
<dbReference type="AlphaFoldDB" id="A0A6J6GV06"/>
<sequence length="130" mass="13715">MDSKEIVSRLCAAVVGGALALAGASKVTAWQQWKLNAARQNVWKIVAVTLPALELVLGAVLIVLKPTATALGLATLLLVVFTSFLALQVMTKSQVPCACFGSHVTRAPSWRDVSRNLAMIALLFIAASLS</sequence>
<dbReference type="Pfam" id="PF07291">
    <property type="entry name" value="MauE"/>
    <property type="match status" value="1"/>
</dbReference>
<evidence type="ECO:0000256" key="1">
    <source>
        <dbReference type="ARBA" id="ARBA00004141"/>
    </source>
</evidence>
<dbReference type="EMBL" id="CAEZUL010000106">
    <property type="protein sequence ID" value="CAB4603619.1"/>
    <property type="molecule type" value="Genomic_DNA"/>
</dbReference>
<evidence type="ECO:0000259" key="6">
    <source>
        <dbReference type="Pfam" id="PF07291"/>
    </source>
</evidence>
<keyword evidence="4 5" id="KW-0472">Membrane</keyword>
<evidence type="ECO:0000313" key="7">
    <source>
        <dbReference type="EMBL" id="CAB4603619.1"/>
    </source>
</evidence>
<evidence type="ECO:0000256" key="4">
    <source>
        <dbReference type="ARBA" id="ARBA00023136"/>
    </source>
</evidence>
<dbReference type="InterPro" id="IPR009908">
    <property type="entry name" value="Methylamine_util_MauE"/>
</dbReference>
<reference evidence="7" key="1">
    <citation type="submission" date="2020-05" db="EMBL/GenBank/DDBJ databases">
        <authorList>
            <person name="Chiriac C."/>
            <person name="Salcher M."/>
            <person name="Ghai R."/>
            <person name="Kavagutti S V."/>
        </authorList>
    </citation>
    <scope>NUCLEOTIDE SEQUENCE</scope>
</reference>
<comment type="subcellular location">
    <subcellularLocation>
        <location evidence="1">Membrane</location>
        <topology evidence="1">Multi-pass membrane protein</topology>
    </subcellularLocation>
</comment>
<organism evidence="7">
    <name type="scientific">freshwater metagenome</name>
    <dbReference type="NCBI Taxonomy" id="449393"/>
    <lineage>
        <taxon>unclassified sequences</taxon>
        <taxon>metagenomes</taxon>
        <taxon>ecological metagenomes</taxon>
    </lineage>
</organism>
<feature type="transmembrane region" description="Helical" evidence="5">
    <location>
        <begin position="71"/>
        <end position="90"/>
    </location>
</feature>
<accession>A0A6J6GV06</accession>
<keyword evidence="3 5" id="KW-1133">Transmembrane helix</keyword>
<dbReference type="GO" id="GO:0030416">
    <property type="term" value="P:methylamine metabolic process"/>
    <property type="evidence" value="ECO:0007669"/>
    <property type="project" value="InterPro"/>
</dbReference>
<evidence type="ECO:0000256" key="2">
    <source>
        <dbReference type="ARBA" id="ARBA00022692"/>
    </source>
</evidence>
<evidence type="ECO:0000256" key="3">
    <source>
        <dbReference type="ARBA" id="ARBA00022989"/>
    </source>
</evidence>
<dbReference type="GO" id="GO:0016020">
    <property type="term" value="C:membrane"/>
    <property type="evidence" value="ECO:0007669"/>
    <property type="project" value="UniProtKB-SubCell"/>
</dbReference>
<protein>
    <submittedName>
        <fullName evidence="7">Unannotated protein</fullName>
    </submittedName>
</protein>
<feature type="domain" description="Methylamine utilisation protein MauE" evidence="6">
    <location>
        <begin position="5"/>
        <end position="127"/>
    </location>
</feature>
<proteinExistence type="predicted"/>
<name>A0A6J6GV06_9ZZZZ</name>
<gene>
    <name evidence="7" type="ORF">UFOPK1808_00944</name>
</gene>
<evidence type="ECO:0000256" key="5">
    <source>
        <dbReference type="SAM" id="Phobius"/>
    </source>
</evidence>
<keyword evidence="2 5" id="KW-0812">Transmembrane</keyword>